<keyword evidence="1" id="KW-0808">Transferase</keyword>
<dbReference type="NCBIfam" id="TIGR00452">
    <property type="entry name" value="tRNA 5-methoxyuridine(34)/uridine 5-oxyacetic acid(34) synthase CmoB"/>
    <property type="match status" value="1"/>
</dbReference>
<dbReference type="GO" id="GO:0016765">
    <property type="term" value="F:transferase activity, transferring alkyl or aryl (other than methyl) groups"/>
    <property type="evidence" value="ECO:0007669"/>
    <property type="project" value="InterPro"/>
</dbReference>
<dbReference type="SUPFAM" id="SSF53335">
    <property type="entry name" value="S-adenosyl-L-methionine-dependent methyltransferases"/>
    <property type="match status" value="1"/>
</dbReference>
<dbReference type="Gene3D" id="3.40.50.150">
    <property type="entry name" value="Vaccinia Virus protein VP39"/>
    <property type="match status" value="1"/>
</dbReference>
<dbReference type="InterPro" id="IPR029063">
    <property type="entry name" value="SAM-dependent_MTases_sf"/>
</dbReference>
<dbReference type="GO" id="GO:0002098">
    <property type="term" value="P:tRNA wobble uridine modification"/>
    <property type="evidence" value="ECO:0007669"/>
    <property type="project" value="InterPro"/>
</dbReference>
<dbReference type="Pfam" id="PF08003">
    <property type="entry name" value="Methyltransf_9"/>
    <property type="match status" value="1"/>
</dbReference>
<dbReference type="RefSeq" id="WP_200358617.1">
    <property type="nucleotide sequence ID" value="NZ_JAENIL010000069.1"/>
</dbReference>
<comment type="caution">
    <text evidence="3">The sequence shown here is derived from an EMBL/GenBank/DDBJ whole genome shotgun (WGS) entry which is preliminary data.</text>
</comment>
<dbReference type="CDD" id="cd02440">
    <property type="entry name" value="AdoMet_MTases"/>
    <property type="match status" value="1"/>
</dbReference>
<proteinExistence type="inferred from homology"/>
<dbReference type="EMBL" id="JAENIL010000069">
    <property type="protein sequence ID" value="MBK1880071.1"/>
    <property type="molecule type" value="Genomic_DNA"/>
</dbReference>
<dbReference type="HAMAP" id="MF_01590">
    <property type="entry name" value="tRNA_carboxymethyltr_CmoB"/>
    <property type="match status" value="1"/>
</dbReference>
<dbReference type="NCBIfam" id="NF011650">
    <property type="entry name" value="PRK15068.1"/>
    <property type="match status" value="1"/>
</dbReference>
<evidence type="ECO:0000313" key="3">
    <source>
        <dbReference type="EMBL" id="MBK1880071.1"/>
    </source>
</evidence>
<keyword evidence="4" id="KW-1185">Reference proteome</keyword>
<organism evidence="3 4">
    <name type="scientific">Pelagicoccus mobilis</name>
    <dbReference type="NCBI Taxonomy" id="415221"/>
    <lineage>
        <taxon>Bacteria</taxon>
        <taxon>Pseudomonadati</taxon>
        <taxon>Verrucomicrobiota</taxon>
        <taxon>Opitutia</taxon>
        <taxon>Puniceicoccales</taxon>
        <taxon>Pelagicoccaceae</taxon>
        <taxon>Pelagicoccus</taxon>
    </lineage>
</organism>
<reference evidence="3" key="1">
    <citation type="submission" date="2021-01" db="EMBL/GenBank/DDBJ databases">
        <title>Modified the classification status of verrucomicrobia.</title>
        <authorList>
            <person name="Feng X."/>
        </authorList>
    </citation>
    <scope>NUCLEOTIDE SEQUENCE</scope>
    <source>
        <strain evidence="3">KCTC 13126</strain>
    </source>
</reference>
<gene>
    <name evidence="3" type="primary">cmoB</name>
    <name evidence="3" type="ORF">JIN87_24515</name>
</gene>
<keyword evidence="2" id="KW-0819">tRNA processing</keyword>
<name>A0A934VNL2_9BACT</name>
<accession>A0A934VNL2</accession>
<evidence type="ECO:0000256" key="1">
    <source>
        <dbReference type="ARBA" id="ARBA00022679"/>
    </source>
</evidence>
<sequence>MSPLSTYDDLHQLLASTDLHPWIEPLQKTVEPAILQSNNGHLDKWLNAIEALPNAGAVGGCLSADNYSLTTPAIQIGQPQDLDTEQQASLPDTLHNFRPWRKGPFDFFGTHIDTEWRSDLKWDRLVEGISPLEDRLVLDIGCGSGYHCWRMAGEGAKLALGTDPFLLYVMQYLAVRKYLTAPPVWVLPFGIEGLPPAIPAFDTVFSMGILYHRRSPFDHLYELRNYLRPGGELVLETIIVDGPPGYSLVPDQYYAKMKNVWFIPTVDTLVQWVTRCRFRNIKVIDVSTTTFDEQRSTEWMIFESLKDFLDPNDPSKTIEGYPAPKRAVITAKAP</sequence>
<dbReference type="InterPro" id="IPR027555">
    <property type="entry name" value="Mo5U34_MeTrfas-like"/>
</dbReference>
<protein>
    <submittedName>
        <fullName evidence="3">tRNA 5-methoxyuridine(34)/uridine 5-oxyacetic acid(34) synthase CmoB</fullName>
    </submittedName>
</protein>
<dbReference type="Proteomes" id="UP000617628">
    <property type="component" value="Unassembled WGS sequence"/>
</dbReference>
<evidence type="ECO:0000256" key="2">
    <source>
        <dbReference type="ARBA" id="ARBA00022694"/>
    </source>
</evidence>
<dbReference type="AlphaFoldDB" id="A0A934VNL2"/>
<dbReference type="InterPro" id="IPR010017">
    <property type="entry name" value="CmoB"/>
</dbReference>
<evidence type="ECO:0000313" key="4">
    <source>
        <dbReference type="Proteomes" id="UP000617628"/>
    </source>
</evidence>